<dbReference type="RefSeq" id="XP_018858833.1">
    <property type="nucleotide sequence ID" value="XM_019003288.2"/>
</dbReference>
<feature type="region of interest" description="Disordered" evidence="1">
    <location>
        <begin position="1"/>
        <end position="52"/>
    </location>
</feature>
<feature type="region of interest" description="Disordered" evidence="1">
    <location>
        <begin position="208"/>
        <end position="251"/>
    </location>
</feature>
<accession>A0A2I4HRR2</accession>
<feature type="region of interest" description="Disordered" evidence="1">
    <location>
        <begin position="104"/>
        <end position="144"/>
    </location>
</feature>
<evidence type="ECO:0000313" key="2">
    <source>
        <dbReference type="Proteomes" id="UP000235220"/>
    </source>
</evidence>
<dbReference type="PROSITE" id="PS50846">
    <property type="entry name" value="HMA_2"/>
    <property type="match status" value="2"/>
</dbReference>
<feature type="compositionally biased region" description="Basic and acidic residues" evidence="1">
    <location>
        <begin position="208"/>
        <end position="230"/>
    </location>
</feature>
<dbReference type="STRING" id="51240.A0A2I4HRR2"/>
<feature type="compositionally biased region" description="Low complexity" evidence="1">
    <location>
        <begin position="8"/>
        <end position="23"/>
    </location>
</feature>
<dbReference type="GeneID" id="109020764"/>
<dbReference type="FunCoup" id="A0A2I4HRR2">
    <property type="interactions" value="198"/>
</dbReference>
<dbReference type="Gramene" id="Jr14_14390_p1">
    <property type="protein sequence ID" value="cds.Jr14_14390_p1"/>
    <property type="gene ID" value="Jr14_14390"/>
</dbReference>
<dbReference type="InterPro" id="IPR044594">
    <property type="entry name" value="HIPP01/3/5/6"/>
</dbReference>
<evidence type="ECO:0000313" key="3">
    <source>
        <dbReference type="RefSeq" id="XP_018858833.1"/>
    </source>
</evidence>
<reference evidence="3" key="1">
    <citation type="submission" date="2025-08" db="UniProtKB">
        <authorList>
            <consortium name="RefSeq"/>
        </authorList>
    </citation>
    <scope>IDENTIFICATION</scope>
    <source>
        <tissue evidence="3">Leaves</tissue>
    </source>
</reference>
<dbReference type="Pfam" id="PF00403">
    <property type="entry name" value="HMA"/>
    <property type="match status" value="2"/>
</dbReference>
<feature type="compositionally biased region" description="Basic and acidic residues" evidence="1">
    <location>
        <begin position="24"/>
        <end position="44"/>
    </location>
</feature>
<dbReference type="PANTHER" id="PTHR46413:SF2">
    <property type="entry name" value="HEAVY METAL-ASSOCIATED ISOPRENYLATED PLANT PROTEIN 3"/>
    <property type="match status" value="1"/>
</dbReference>
<name>A0A2I4HRR2_JUGRE</name>
<dbReference type="OrthoDB" id="773760at2759"/>
<evidence type="ECO:0000256" key="1">
    <source>
        <dbReference type="SAM" id="MobiDB-lite"/>
    </source>
</evidence>
<sequence length="324" mass="35148">MGKKKNKNSNSNQKTDENVNVNEIKNENENKKKDNDEGEKKKQEANPISPAVLKIDMHCEGCASKITKCVRSFEGVEAAKADMKANKLTVVGNVDPTELRDRLAEKTKKKVDLLSPQPKKDNKADDKSDQKPEKKADDKKPKEAPVTTTVFKVDLHCQGCIEKIRKTVLKTKGYKEMDIDPKKDLVTVKGTMDAKALAQNLKERLKRQVEIVPPKKEKEGGGEGGEKKDGNGGGGGKKKGGGGGGGDAGQEENAAGIAKVEGNRMDQFMVQPPGHGFGYGYGNFYGHGYQGYGHPGYGYGGMVGEHVHAPQMFSDENPNACSVM</sequence>
<proteinExistence type="predicted"/>
<dbReference type="Proteomes" id="UP000235220">
    <property type="component" value="Chromosome 14"/>
</dbReference>
<dbReference type="GO" id="GO:0046872">
    <property type="term" value="F:metal ion binding"/>
    <property type="evidence" value="ECO:0007669"/>
    <property type="project" value="InterPro"/>
</dbReference>
<dbReference type="InterPro" id="IPR006121">
    <property type="entry name" value="HMA_dom"/>
</dbReference>
<keyword evidence="2" id="KW-1185">Reference proteome</keyword>
<feature type="compositionally biased region" description="Gly residues" evidence="1">
    <location>
        <begin position="231"/>
        <end position="248"/>
    </location>
</feature>
<dbReference type="KEGG" id="jre:109020764"/>
<dbReference type="AlphaFoldDB" id="A0A2I4HRR2"/>
<dbReference type="CDD" id="cd00371">
    <property type="entry name" value="HMA"/>
    <property type="match status" value="2"/>
</dbReference>
<dbReference type="InterPro" id="IPR036163">
    <property type="entry name" value="HMA_dom_sf"/>
</dbReference>
<dbReference type="SUPFAM" id="SSF55008">
    <property type="entry name" value="HMA, heavy metal-associated domain"/>
    <property type="match status" value="2"/>
</dbReference>
<dbReference type="Gene3D" id="3.30.70.100">
    <property type="match status" value="2"/>
</dbReference>
<dbReference type="PANTHER" id="PTHR46413">
    <property type="entry name" value="HEAVY METAL-ASSOCIATED ISOPRENYLATED PLANT PROTEIN 6"/>
    <property type="match status" value="1"/>
</dbReference>
<gene>
    <name evidence="3" type="primary">LOC109020764</name>
</gene>
<feature type="compositionally biased region" description="Basic and acidic residues" evidence="1">
    <location>
        <begin position="104"/>
        <end position="143"/>
    </location>
</feature>
<protein>
    <submittedName>
        <fullName evidence="3">Heavy metal-associated isoprenylated plant protein 3</fullName>
    </submittedName>
</protein>
<organism evidence="2 3">
    <name type="scientific">Juglans regia</name>
    <name type="common">English walnut</name>
    <dbReference type="NCBI Taxonomy" id="51240"/>
    <lineage>
        <taxon>Eukaryota</taxon>
        <taxon>Viridiplantae</taxon>
        <taxon>Streptophyta</taxon>
        <taxon>Embryophyta</taxon>
        <taxon>Tracheophyta</taxon>
        <taxon>Spermatophyta</taxon>
        <taxon>Magnoliopsida</taxon>
        <taxon>eudicotyledons</taxon>
        <taxon>Gunneridae</taxon>
        <taxon>Pentapetalae</taxon>
        <taxon>rosids</taxon>
        <taxon>fabids</taxon>
        <taxon>Fagales</taxon>
        <taxon>Juglandaceae</taxon>
        <taxon>Juglans</taxon>
    </lineage>
</organism>